<reference evidence="2 3" key="1">
    <citation type="submission" date="2024-07" db="EMBL/GenBank/DDBJ databases">
        <title>Genomic Encyclopedia of Type Strains, Phase V (KMG-V): Genome sequencing to study the core and pangenomes of soil and plant-associated prokaryotes.</title>
        <authorList>
            <person name="Whitman W."/>
        </authorList>
    </citation>
    <scope>NUCLEOTIDE SEQUENCE [LARGE SCALE GENOMIC DNA]</scope>
    <source>
        <strain evidence="2 3">USDA 152</strain>
    </source>
</reference>
<evidence type="ECO:0000313" key="2">
    <source>
        <dbReference type="EMBL" id="MEY9459524.1"/>
    </source>
</evidence>
<protein>
    <submittedName>
        <fullName evidence="2">Uncharacterized protein</fullName>
    </submittedName>
</protein>
<dbReference type="Proteomes" id="UP001565369">
    <property type="component" value="Unassembled WGS sequence"/>
</dbReference>
<keyword evidence="3" id="KW-1185">Reference proteome</keyword>
<feature type="region of interest" description="Disordered" evidence="1">
    <location>
        <begin position="22"/>
        <end position="46"/>
    </location>
</feature>
<evidence type="ECO:0000256" key="1">
    <source>
        <dbReference type="SAM" id="MobiDB-lite"/>
    </source>
</evidence>
<evidence type="ECO:0000313" key="3">
    <source>
        <dbReference type="Proteomes" id="UP001565369"/>
    </source>
</evidence>
<proteinExistence type="predicted"/>
<feature type="compositionally biased region" description="Basic and acidic residues" evidence="1">
    <location>
        <begin position="22"/>
        <end position="40"/>
    </location>
</feature>
<organism evidence="2 3">
    <name type="scientific">Bradyrhizobium ottawaense</name>
    <dbReference type="NCBI Taxonomy" id="931866"/>
    <lineage>
        <taxon>Bacteria</taxon>
        <taxon>Pseudomonadati</taxon>
        <taxon>Pseudomonadota</taxon>
        <taxon>Alphaproteobacteria</taxon>
        <taxon>Hyphomicrobiales</taxon>
        <taxon>Nitrobacteraceae</taxon>
        <taxon>Bradyrhizobium</taxon>
    </lineage>
</organism>
<accession>A0ABV4G6K3</accession>
<name>A0ABV4G6K3_9BRAD</name>
<comment type="caution">
    <text evidence="2">The sequence shown here is derived from an EMBL/GenBank/DDBJ whole genome shotgun (WGS) entry which is preliminary data.</text>
</comment>
<dbReference type="EMBL" id="JBGBZJ010000003">
    <property type="protein sequence ID" value="MEY9459524.1"/>
    <property type="molecule type" value="Genomic_DNA"/>
</dbReference>
<sequence length="316" mass="35363">MPRRVDPQWGRLGMVRLDDWRNPDGAELARDSEQREEDHAPAGGPLSDAQWAELRAHLPPLAGRDAECRAWLDHIRDVVRQDRLQTAQQPRRREVHEALAALRRRVRDFLETLAALGPLPDWREEQSPLAPDGPLNVLCAMPEALYGFASWARQQARCSNGLTARLTAVAQAADHLADGLKWADFVSKGKASDALPQTGDYGVRNLADAVHIAQRLDVALESALQRSKKRGGPVPKRVMVQAVVWLAELWEYYGGDFTHTPYIKTHYDGAPQTPTGHFVVKFLRMCDPSLFATTVSQFMADAIAFRNRRRQQLAAG</sequence>
<gene>
    <name evidence="2" type="ORF">ABIG07_008472</name>
</gene>